<dbReference type="PANTHER" id="PTHR30349:SF64">
    <property type="entry name" value="PROPHAGE INTEGRASE INTD-RELATED"/>
    <property type="match status" value="1"/>
</dbReference>
<dbReference type="GO" id="GO:0003677">
    <property type="term" value="F:DNA binding"/>
    <property type="evidence" value="ECO:0007669"/>
    <property type="project" value="UniProtKB-KW"/>
</dbReference>
<keyword evidence="7" id="KW-1185">Reference proteome</keyword>
<evidence type="ECO:0000256" key="3">
    <source>
        <dbReference type="ARBA" id="ARBA00023125"/>
    </source>
</evidence>
<dbReference type="GO" id="GO:0015074">
    <property type="term" value="P:DNA integration"/>
    <property type="evidence" value="ECO:0007669"/>
    <property type="project" value="UniProtKB-KW"/>
</dbReference>
<dbReference type="Pfam" id="PF14657">
    <property type="entry name" value="Arm-DNA-bind_4"/>
    <property type="match status" value="1"/>
</dbReference>
<dbReference type="OrthoDB" id="9803188at2"/>
<dbReference type="PANTHER" id="PTHR30349">
    <property type="entry name" value="PHAGE INTEGRASE-RELATED"/>
    <property type="match status" value="1"/>
</dbReference>
<proteinExistence type="inferred from homology"/>
<dbReference type="GO" id="GO:0006310">
    <property type="term" value="P:DNA recombination"/>
    <property type="evidence" value="ECO:0007669"/>
    <property type="project" value="UniProtKB-KW"/>
</dbReference>
<sequence length="383" mass="44189">MASITSYTTGNGDKRYMIQVYQGLDPQTGKPKRMKRRGFKTKKEATLEANRLELAVSNGDLQQENNISFKKVYEQWYQGYINTVRVSTYARTAGMFNNHILPAFGNKRIRTITVAQVQTAVNKWFKFAPNNYKKWYHYTANVFDYAIKQGYMSGVNPTKRITLPKPKKKWNKQPENFWTKEQLTEFFSFIDSEKELEKYSLFRVLAFAGIRRGECLALTWNDISFSKSTMRINKTLTQGVRGETIVQPPKTIAGNREIALDATTLTYLKRWRALQKKHYLMLGYNTLKNGQLVFATSKNTFKSLNTPAKWLNSIIKKHGLKKMTVHGFRHTSASLLFMAGATIKEVQTRLGHDDAETTLNVYTHVTKQMDNQTAEKLASYLNF</sequence>
<dbReference type="Proteomes" id="UP000050911">
    <property type="component" value="Unassembled WGS sequence"/>
</dbReference>
<keyword evidence="3" id="KW-0238">DNA-binding</keyword>
<evidence type="ECO:0000313" key="6">
    <source>
        <dbReference type="EMBL" id="KRK48131.1"/>
    </source>
</evidence>
<dbReference type="InterPro" id="IPR010998">
    <property type="entry name" value="Integrase_recombinase_N"/>
</dbReference>
<dbReference type="InterPro" id="IPR011010">
    <property type="entry name" value="DNA_brk_join_enz"/>
</dbReference>
<dbReference type="Gene3D" id="1.10.443.10">
    <property type="entry name" value="Intergrase catalytic core"/>
    <property type="match status" value="1"/>
</dbReference>
<evidence type="ECO:0000256" key="2">
    <source>
        <dbReference type="ARBA" id="ARBA00022908"/>
    </source>
</evidence>
<dbReference type="InterPro" id="IPR028259">
    <property type="entry name" value="AP2-like_int_N"/>
</dbReference>
<dbReference type="EMBL" id="AZCX01000004">
    <property type="protein sequence ID" value="KRK48131.1"/>
    <property type="molecule type" value="Genomic_DNA"/>
</dbReference>
<dbReference type="RefSeq" id="WP_056942482.1">
    <property type="nucleotide sequence ID" value="NZ_AZCX01000004.1"/>
</dbReference>
<reference evidence="6 7" key="1">
    <citation type="journal article" date="2015" name="Genome Announc.">
        <title>Expanding the biotechnology potential of lactobacilli through comparative genomics of 213 strains and associated genera.</title>
        <authorList>
            <person name="Sun Z."/>
            <person name="Harris H.M."/>
            <person name="McCann A."/>
            <person name="Guo C."/>
            <person name="Argimon S."/>
            <person name="Zhang W."/>
            <person name="Yang X."/>
            <person name="Jeffery I.B."/>
            <person name="Cooney J.C."/>
            <person name="Kagawa T.F."/>
            <person name="Liu W."/>
            <person name="Song Y."/>
            <person name="Salvetti E."/>
            <person name="Wrobel A."/>
            <person name="Rasinkangas P."/>
            <person name="Parkhill J."/>
            <person name="Rea M.C."/>
            <person name="O'Sullivan O."/>
            <person name="Ritari J."/>
            <person name="Douillard F.P."/>
            <person name="Paul Ross R."/>
            <person name="Yang R."/>
            <person name="Briner A.E."/>
            <person name="Felis G.E."/>
            <person name="de Vos W.M."/>
            <person name="Barrangou R."/>
            <person name="Klaenhammer T.R."/>
            <person name="Caufield P.W."/>
            <person name="Cui Y."/>
            <person name="Zhang H."/>
            <person name="O'Toole P.W."/>
        </authorList>
    </citation>
    <scope>NUCLEOTIDE SEQUENCE [LARGE SCALE GENOMIC DNA]</scope>
    <source>
        <strain evidence="6 7">JCM 15530</strain>
    </source>
</reference>
<dbReference type="PROSITE" id="PS51898">
    <property type="entry name" value="TYR_RECOMBINASE"/>
    <property type="match status" value="1"/>
</dbReference>
<protein>
    <submittedName>
        <fullName evidence="6">Bacteriophage integrase</fullName>
    </submittedName>
</protein>
<dbReference type="STRING" id="1302272.FC96_GL001863"/>
<gene>
    <name evidence="6" type="ORF">FC96_GL001863</name>
</gene>
<dbReference type="InterPro" id="IPR013762">
    <property type="entry name" value="Integrase-like_cat_sf"/>
</dbReference>
<evidence type="ECO:0000313" key="7">
    <source>
        <dbReference type="Proteomes" id="UP000050911"/>
    </source>
</evidence>
<dbReference type="InterPro" id="IPR050090">
    <property type="entry name" value="Tyrosine_recombinase_XerCD"/>
</dbReference>
<dbReference type="AlphaFoldDB" id="A0A0R1HUC1"/>
<comment type="caution">
    <text evidence="6">The sequence shown here is derived from an EMBL/GenBank/DDBJ whole genome shotgun (WGS) entry which is preliminary data.</text>
</comment>
<dbReference type="InterPro" id="IPR004107">
    <property type="entry name" value="Integrase_SAM-like_N"/>
</dbReference>
<feature type="domain" description="Tyr recombinase" evidence="5">
    <location>
        <begin position="173"/>
        <end position="375"/>
    </location>
</feature>
<dbReference type="PATRIC" id="fig|1302272.5.peg.1889"/>
<dbReference type="SUPFAM" id="SSF56349">
    <property type="entry name" value="DNA breaking-rejoining enzymes"/>
    <property type="match status" value="1"/>
</dbReference>
<dbReference type="Gene3D" id="1.10.150.130">
    <property type="match status" value="1"/>
</dbReference>
<organism evidence="6 7">
    <name type="scientific">Secundilactobacillus kimchicus JCM 15530</name>
    <dbReference type="NCBI Taxonomy" id="1302272"/>
    <lineage>
        <taxon>Bacteria</taxon>
        <taxon>Bacillati</taxon>
        <taxon>Bacillota</taxon>
        <taxon>Bacilli</taxon>
        <taxon>Lactobacillales</taxon>
        <taxon>Lactobacillaceae</taxon>
        <taxon>Secundilactobacillus</taxon>
    </lineage>
</organism>
<comment type="similarity">
    <text evidence="1">Belongs to the 'phage' integrase family.</text>
</comment>
<dbReference type="Pfam" id="PF00589">
    <property type="entry name" value="Phage_integrase"/>
    <property type="match status" value="1"/>
</dbReference>
<accession>A0A0R1HUC1</accession>
<evidence type="ECO:0000256" key="4">
    <source>
        <dbReference type="ARBA" id="ARBA00023172"/>
    </source>
</evidence>
<evidence type="ECO:0000259" key="5">
    <source>
        <dbReference type="PROSITE" id="PS51898"/>
    </source>
</evidence>
<name>A0A0R1HUC1_9LACO</name>
<keyword evidence="4" id="KW-0233">DNA recombination</keyword>
<evidence type="ECO:0000256" key="1">
    <source>
        <dbReference type="ARBA" id="ARBA00008857"/>
    </source>
</evidence>
<dbReference type="Pfam" id="PF14659">
    <property type="entry name" value="Phage_int_SAM_3"/>
    <property type="match status" value="1"/>
</dbReference>
<dbReference type="InterPro" id="IPR002104">
    <property type="entry name" value="Integrase_catalytic"/>
</dbReference>
<keyword evidence="2" id="KW-0229">DNA integration</keyword>
<dbReference type="CDD" id="cd01189">
    <property type="entry name" value="INT_ICEBs1_C_like"/>
    <property type="match status" value="1"/>
</dbReference>